<protein>
    <submittedName>
        <fullName evidence="1">Uncharacterized protein</fullName>
    </submittedName>
</protein>
<dbReference type="Gramene" id="TKV91974">
    <property type="protein sequence ID" value="TKV91974"/>
    <property type="gene ID" value="SEVIR_9G133700v2"/>
</dbReference>
<sequence>MHGREGAQVWAHAQRTLHGLQPPDAKLFPERVNELNQMAEEAKRRAEIARLRELHTLKGHVESVVKLKGLDIDSPTLCDELICPEWSIYLFPAEEQLVLVVGVVFYLP</sequence>
<organism evidence="1 2">
    <name type="scientific">Setaria viridis</name>
    <name type="common">Green bristlegrass</name>
    <name type="synonym">Setaria italica subsp. viridis</name>
    <dbReference type="NCBI Taxonomy" id="4556"/>
    <lineage>
        <taxon>Eukaryota</taxon>
        <taxon>Viridiplantae</taxon>
        <taxon>Streptophyta</taxon>
        <taxon>Embryophyta</taxon>
        <taxon>Tracheophyta</taxon>
        <taxon>Spermatophyta</taxon>
        <taxon>Magnoliopsida</taxon>
        <taxon>Liliopsida</taxon>
        <taxon>Poales</taxon>
        <taxon>Poaceae</taxon>
        <taxon>PACMAD clade</taxon>
        <taxon>Panicoideae</taxon>
        <taxon>Panicodae</taxon>
        <taxon>Paniceae</taxon>
        <taxon>Cenchrinae</taxon>
        <taxon>Setaria</taxon>
    </lineage>
</organism>
<evidence type="ECO:0000313" key="1">
    <source>
        <dbReference type="EMBL" id="TKV91974.1"/>
    </source>
</evidence>
<evidence type="ECO:0000313" key="2">
    <source>
        <dbReference type="Proteomes" id="UP000298652"/>
    </source>
</evidence>
<name>A0A4U6SUQ7_SETVI</name>
<dbReference type="AlphaFoldDB" id="A0A4U6SUQ7"/>
<accession>A0A4U6SUQ7</accession>
<dbReference type="Gene3D" id="6.10.140.890">
    <property type="match status" value="1"/>
</dbReference>
<keyword evidence="2" id="KW-1185">Reference proteome</keyword>
<gene>
    <name evidence="1" type="ORF">SEVIR_9G133700v2</name>
</gene>
<dbReference type="EMBL" id="CM016560">
    <property type="protein sequence ID" value="TKV91974.1"/>
    <property type="molecule type" value="Genomic_DNA"/>
</dbReference>
<proteinExistence type="predicted"/>
<reference evidence="1" key="1">
    <citation type="submission" date="2019-03" db="EMBL/GenBank/DDBJ databases">
        <title>WGS assembly of Setaria viridis.</title>
        <authorList>
            <person name="Huang P."/>
            <person name="Jenkins J."/>
            <person name="Grimwood J."/>
            <person name="Barry K."/>
            <person name="Healey A."/>
            <person name="Mamidi S."/>
            <person name="Sreedasyam A."/>
            <person name="Shu S."/>
            <person name="Feldman M."/>
            <person name="Wu J."/>
            <person name="Yu Y."/>
            <person name="Chen C."/>
            <person name="Johnson J."/>
            <person name="Rokhsar D."/>
            <person name="Baxter I."/>
            <person name="Schmutz J."/>
            <person name="Brutnell T."/>
            <person name="Kellogg E."/>
        </authorList>
    </citation>
    <scope>NUCLEOTIDE SEQUENCE [LARGE SCALE GENOMIC DNA]</scope>
</reference>
<dbReference type="Proteomes" id="UP000298652">
    <property type="component" value="Chromosome 9"/>
</dbReference>